<name>A0A6C0C845_9ZZZZ</name>
<protein>
    <submittedName>
        <fullName evidence="1">Uncharacterized protein</fullName>
    </submittedName>
</protein>
<sequence length="166" mass="19360">MYLSFREIYEIDLLKKEKVFDIILPQFFLANHLSKNKDFGLNIRLRLIDCYIDLSIDIGQYDDGIIDDLEMYVDKKNKIINNGIFTNLGLMQKIIQMHEKNILVVGYNELRLYGTINEEPVTYVKITIPVTLHELMYHVNELKNRKFNVSLSCVSNNNGAVILGDR</sequence>
<dbReference type="EMBL" id="MN739356">
    <property type="protein sequence ID" value="QHT00527.1"/>
    <property type="molecule type" value="Genomic_DNA"/>
</dbReference>
<reference evidence="1" key="1">
    <citation type="journal article" date="2020" name="Nature">
        <title>Giant virus diversity and host interactions through global metagenomics.</title>
        <authorList>
            <person name="Schulz F."/>
            <person name="Roux S."/>
            <person name="Paez-Espino D."/>
            <person name="Jungbluth S."/>
            <person name="Walsh D.A."/>
            <person name="Denef V.J."/>
            <person name="McMahon K.D."/>
            <person name="Konstantinidis K.T."/>
            <person name="Eloe-Fadrosh E.A."/>
            <person name="Kyrpides N.C."/>
            <person name="Woyke T."/>
        </authorList>
    </citation>
    <scope>NUCLEOTIDE SEQUENCE</scope>
    <source>
        <strain evidence="1">GVMAG-M-3300020192-26</strain>
    </source>
</reference>
<dbReference type="AlphaFoldDB" id="A0A6C0C845"/>
<organism evidence="1">
    <name type="scientific">viral metagenome</name>
    <dbReference type="NCBI Taxonomy" id="1070528"/>
    <lineage>
        <taxon>unclassified sequences</taxon>
        <taxon>metagenomes</taxon>
        <taxon>organismal metagenomes</taxon>
    </lineage>
</organism>
<evidence type="ECO:0000313" key="1">
    <source>
        <dbReference type="EMBL" id="QHT00527.1"/>
    </source>
</evidence>
<accession>A0A6C0C845</accession>
<proteinExistence type="predicted"/>